<name>A0A2G1QHL1_9HYPH</name>
<protein>
    <submittedName>
        <fullName evidence="2">Uncharacterized protein</fullName>
    </submittedName>
</protein>
<evidence type="ECO:0000313" key="2">
    <source>
        <dbReference type="EMBL" id="PHP64950.1"/>
    </source>
</evidence>
<evidence type="ECO:0000313" key="3">
    <source>
        <dbReference type="Proteomes" id="UP000221168"/>
    </source>
</evidence>
<keyword evidence="3" id="KW-1185">Reference proteome</keyword>
<dbReference type="Proteomes" id="UP000221168">
    <property type="component" value="Unassembled WGS sequence"/>
</dbReference>
<proteinExistence type="predicted"/>
<reference evidence="2 3" key="1">
    <citation type="submission" date="2017-10" db="EMBL/GenBank/DDBJ databases">
        <title>Sedimentibacterium mangrovi gen. nov., sp. nov., a novel member of family Phyllobacteriacea isolated from mangrove sediment.</title>
        <authorList>
            <person name="Liao H."/>
            <person name="Tian Y."/>
        </authorList>
    </citation>
    <scope>NUCLEOTIDE SEQUENCE [LARGE SCALE GENOMIC DNA]</scope>
    <source>
        <strain evidence="2 3">X9-2-2</strain>
    </source>
</reference>
<sequence>MSRQAEDDLRQMAQAYGEADARAARAYIDMIADGKGISRRYSCDGFAFWRFRTRKHDIYFRYRGDGIVVARILIPYFMRPDQGQPAKAPIPPRLHGKWPGRGGLNGF</sequence>
<feature type="region of interest" description="Disordered" evidence="1">
    <location>
        <begin position="84"/>
        <end position="107"/>
    </location>
</feature>
<comment type="caution">
    <text evidence="2">The sequence shown here is derived from an EMBL/GenBank/DDBJ whole genome shotgun (WGS) entry which is preliminary data.</text>
</comment>
<evidence type="ECO:0000256" key="1">
    <source>
        <dbReference type="SAM" id="MobiDB-lite"/>
    </source>
</evidence>
<accession>A0A2G1QHL1</accession>
<gene>
    <name evidence="2" type="ORF">CSC94_21700</name>
</gene>
<dbReference type="AlphaFoldDB" id="A0A2G1QHL1"/>
<organism evidence="2 3">
    <name type="scientific">Zhengella mangrovi</name>
    <dbReference type="NCBI Taxonomy" id="1982044"/>
    <lineage>
        <taxon>Bacteria</taxon>
        <taxon>Pseudomonadati</taxon>
        <taxon>Pseudomonadota</taxon>
        <taxon>Alphaproteobacteria</taxon>
        <taxon>Hyphomicrobiales</taxon>
        <taxon>Notoacmeibacteraceae</taxon>
        <taxon>Zhengella</taxon>
    </lineage>
</organism>
<dbReference type="EMBL" id="PDVP01000020">
    <property type="protein sequence ID" value="PHP64950.1"/>
    <property type="molecule type" value="Genomic_DNA"/>
</dbReference>